<organism evidence="7 8">
    <name type="scientific">Aquilegia coerulea</name>
    <name type="common">Rocky mountain columbine</name>
    <dbReference type="NCBI Taxonomy" id="218851"/>
    <lineage>
        <taxon>Eukaryota</taxon>
        <taxon>Viridiplantae</taxon>
        <taxon>Streptophyta</taxon>
        <taxon>Embryophyta</taxon>
        <taxon>Tracheophyta</taxon>
        <taxon>Spermatophyta</taxon>
        <taxon>Magnoliopsida</taxon>
        <taxon>Ranunculales</taxon>
        <taxon>Ranunculaceae</taxon>
        <taxon>Thalictroideae</taxon>
        <taxon>Aquilegia</taxon>
    </lineage>
</organism>
<name>A0A2G5F255_AQUCA</name>
<sequence length="258" mass="30560">MGEVKERGNDLIHCVSTLKEITAADIARVNTVSNTQLKVHCRSADDDLHEQIISYNHRSYWSFHVNFWYTTLFWCELEWVDPATKHVMRAKYDAFDASRVDDINRCDFCVCFSFLNRKHVYIQNDLSPDLPLRFYCQSKNEEIGEGTLAYKESFNWSFHSNIFHTPLFWCSMQWVDDELEHVMRKSFDVYDGSKEKCGCDKCVWYARQDGIYHRKSLFGENIEFVYGWETGKCNNVRYCHTPKLVRIQYTVVAKSQEK</sequence>
<reference evidence="7 8" key="1">
    <citation type="submission" date="2017-09" db="EMBL/GenBank/DDBJ databases">
        <title>WGS assembly of Aquilegia coerulea Goldsmith.</title>
        <authorList>
            <person name="Hodges S."/>
            <person name="Kramer E."/>
            <person name="Nordborg M."/>
            <person name="Tomkins J."/>
            <person name="Borevitz J."/>
            <person name="Derieg N."/>
            <person name="Yan J."/>
            <person name="Mihaltcheva S."/>
            <person name="Hayes R.D."/>
            <person name="Rokhsar D."/>
        </authorList>
    </citation>
    <scope>NUCLEOTIDE SEQUENCE [LARGE SCALE GENOMIC DNA]</scope>
    <source>
        <strain evidence="8">cv. Goldsmith</strain>
    </source>
</reference>
<dbReference type="Pfam" id="PF05938">
    <property type="entry name" value="Self-incomp_S1"/>
    <property type="match status" value="2"/>
</dbReference>
<dbReference type="AlphaFoldDB" id="A0A2G5F255"/>
<evidence type="ECO:0000256" key="1">
    <source>
        <dbReference type="ARBA" id="ARBA00004613"/>
    </source>
</evidence>
<proteinExistence type="inferred from homology"/>
<keyword evidence="8" id="KW-1185">Reference proteome</keyword>
<accession>A0A2G5F255</accession>
<gene>
    <name evidence="7" type="ORF">AQUCO_00200214v1</name>
</gene>
<dbReference type="GO" id="GO:0060320">
    <property type="term" value="P:rejection of self pollen"/>
    <property type="evidence" value="ECO:0007669"/>
    <property type="project" value="UniProtKB-KW"/>
</dbReference>
<evidence type="ECO:0000313" key="8">
    <source>
        <dbReference type="Proteomes" id="UP000230069"/>
    </source>
</evidence>
<dbReference type="PANTHER" id="PTHR31232">
    <property type="match status" value="1"/>
</dbReference>
<protein>
    <recommendedName>
        <fullName evidence="6">S-protein homolog</fullName>
    </recommendedName>
</protein>
<dbReference type="GO" id="GO:0005576">
    <property type="term" value="C:extracellular region"/>
    <property type="evidence" value="ECO:0007669"/>
    <property type="project" value="UniProtKB-SubCell"/>
</dbReference>
<dbReference type="OrthoDB" id="1289429at2759"/>
<evidence type="ECO:0000256" key="3">
    <source>
        <dbReference type="ARBA" id="ARBA00022471"/>
    </source>
</evidence>
<evidence type="ECO:0000313" key="7">
    <source>
        <dbReference type="EMBL" id="PIA62071.1"/>
    </source>
</evidence>
<keyword evidence="4 6" id="KW-0964">Secreted</keyword>
<comment type="similarity">
    <text evidence="2 6">Belongs to the plant self-incompatibility (S1) protein family.</text>
</comment>
<evidence type="ECO:0000256" key="2">
    <source>
        <dbReference type="ARBA" id="ARBA00005581"/>
    </source>
</evidence>
<dbReference type="InParanoid" id="A0A2G5F255"/>
<dbReference type="EMBL" id="KZ305019">
    <property type="protein sequence ID" value="PIA62071.1"/>
    <property type="molecule type" value="Genomic_DNA"/>
</dbReference>
<keyword evidence="3 6" id="KW-0713">Self-incompatibility</keyword>
<dbReference type="PANTHER" id="PTHR31232:SF18">
    <property type="entry name" value="S-PROTEIN HOMOLOG"/>
    <property type="match status" value="1"/>
</dbReference>
<evidence type="ECO:0000256" key="5">
    <source>
        <dbReference type="ARBA" id="ARBA00022729"/>
    </source>
</evidence>
<dbReference type="InterPro" id="IPR010264">
    <property type="entry name" value="Self-incomp_S1"/>
</dbReference>
<evidence type="ECO:0000256" key="4">
    <source>
        <dbReference type="ARBA" id="ARBA00022525"/>
    </source>
</evidence>
<keyword evidence="5" id="KW-0732">Signal</keyword>
<comment type="subcellular location">
    <subcellularLocation>
        <location evidence="1 6">Secreted</location>
    </subcellularLocation>
</comment>
<evidence type="ECO:0000256" key="6">
    <source>
        <dbReference type="RuleBase" id="RU367044"/>
    </source>
</evidence>
<dbReference type="Proteomes" id="UP000230069">
    <property type="component" value="Unassembled WGS sequence"/>
</dbReference>